<evidence type="ECO:0000313" key="1">
    <source>
        <dbReference type="EMBL" id="KAK9322965.1"/>
    </source>
</evidence>
<protein>
    <submittedName>
        <fullName evidence="1">Uncharacterized protein</fullName>
    </submittedName>
</protein>
<organism evidence="1 2">
    <name type="scientific">Lipomyces orientalis</name>
    <dbReference type="NCBI Taxonomy" id="1233043"/>
    <lineage>
        <taxon>Eukaryota</taxon>
        <taxon>Fungi</taxon>
        <taxon>Dikarya</taxon>
        <taxon>Ascomycota</taxon>
        <taxon>Saccharomycotina</taxon>
        <taxon>Lipomycetes</taxon>
        <taxon>Lipomycetales</taxon>
        <taxon>Lipomycetaceae</taxon>
        <taxon>Lipomyces</taxon>
    </lineage>
</organism>
<evidence type="ECO:0000313" key="2">
    <source>
        <dbReference type="Proteomes" id="UP001489719"/>
    </source>
</evidence>
<dbReference type="Proteomes" id="UP001489719">
    <property type="component" value="Unassembled WGS sequence"/>
</dbReference>
<name>A0ACC3TQJ1_9ASCO</name>
<keyword evidence="2" id="KW-1185">Reference proteome</keyword>
<comment type="caution">
    <text evidence="1">The sequence shown here is derived from an EMBL/GenBank/DDBJ whole genome shotgun (WGS) entry which is preliminary data.</text>
</comment>
<proteinExistence type="predicted"/>
<dbReference type="EMBL" id="MU970068">
    <property type="protein sequence ID" value="KAK9322965.1"/>
    <property type="molecule type" value="Genomic_DNA"/>
</dbReference>
<sequence>MPFCIRPSITAPVPATTSSIPVVIVPSSPVPSSQQSSESHDVQNLDTDNVQPKSHKRKRENHDERRKGRARAPGPVIITLSDDEGEAPWVLDTHKNLQEKNEPGRFNWTPKSNDSPVHEEPVSSSPITSPITLSQTAALETNEGDSLLSADAVYNEDNINLFGSLISIPADQESAPATSLPTPEAEMPDPRAKLEKEVLAMFPDICRDFLQKQVSAVAPDFGPNKLQEIVLGILENPKYPRHENKPSSAAISADTERKAGDASDAEYVIAVKSALRHEFRTLPVRAIDQFVHQNKLSLNKAYEALDKVARYFVGDTSALPSKPRFQPLRAARSAKAEMDFLLGLKFGQQAIQDLDAVKEQLRVERLKEAENNDKQFAVQLAEREAEELGMTLTCGCCFGDYADFEMSQCSEGHLFCQACIQRQIENIIGLKQYKLKCIEVGGCEGVFVKSEIRRFIPDKLLEVLDKNQQQAELLESGLMLDHCPLCDFAICIENEDEKEFRCQNHECLAVTCRQCRKKTHIPQSCEEYERDLAKEDGLTARHQVEEAMTQALLRECTKCRQRFYKEDGCNKMTCSNCHNTMCYVCNKAIIGYDHFGNRGKCPLYDDTRKRHQEEISRAEAAAKQQVLQDNQNIYEEDIVVPEGRPMLVRNALARIPPAPADVRVMRDVAERRGQLTGQRRAWDYGGEYGGDYEEPNVEYDEEELGIRFGRGIINGQRGANGQSGARPSVRAARRRPYPS</sequence>
<accession>A0ACC3TQJ1</accession>
<gene>
    <name evidence="1" type="ORF">V1517DRAFT_367259</name>
</gene>
<reference evidence="2" key="1">
    <citation type="journal article" date="2024" name="Front. Bioeng. Biotechnol.">
        <title>Genome-scale model development and genomic sequencing of the oleaginous clade Lipomyces.</title>
        <authorList>
            <person name="Czajka J.J."/>
            <person name="Han Y."/>
            <person name="Kim J."/>
            <person name="Mondo S.J."/>
            <person name="Hofstad B.A."/>
            <person name="Robles A."/>
            <person name="Haridas S."/>
            <person name="Riley R."/>
            <person name="LaButti K."/>
            <person name="Pangilinan J."/>
            <person name="Andreopoulos W."/>
            <person name="Lipzen A."/>
            <person name="Yan J."/>
            <person name="Wang M."/>
            <person name="Ng V."/>
            <person name="Grigoriev I.V."/>
            <person name="Spatafora J.W."/>
            <person name="Magnuson J.K."/>
            <person name="Baker S.E."/>
            <person name="Pomraning K.R."/>
        </authorList>
    </citation>
    <scope>NUCLEOTIDE SEQUENCE [LARGE SCALE GENOMIC DNA]</scope>
    <source>
        <strain evidence="2">CBS 10300</strain>
    </source>
</reference>